<feature type="DNA-binding region" description="Homeobox" evidence="5">
    <location>
        <begin position="211"/>
        <end position="270"/>
    </location>
</feature>
<dbReference type="FunFam" id="1.10.10.60:FF:000081">
    <property type="entry name" value="Empty spiracles homeobox 2"/>
    <property type="match status" value="1"/>
</dbReference>
<dbReference type="PROSITE" id="PS00027">
    <property type="entry name" value="HOMEOBOX_1"/>
    <property type="match status" value="1"/>
</dbReference>
<dbReference type="InterPro" id="IPR009057">
    <property type="entry name" value="Homeodomain-like_sf"/>
</dbReference>
<evidence type="ECO:0000313" key="8">
    <source>
        <dbReference type="EMBL" id="KAL3863778.1"/>
    </source>
</evidence>
<proteinExistence type="predicted"/>
<dbReference type="Pfam" id="PF00046">
    <property type="entry name" value="Homeodomain"/>
    <property type="match status" value="1"/>
</dbReference>
<dbReference type="CDD" id="cd00086">
    <property type="entry name" value="homeodomain"/>
    <property type="match status" value="1"/>
</dbReference>
<comment type="subcellular location">
    <subcellularLocation>
        <location evidence="1 5 6">Nucleus</location>
    </subcellularLocation>
</comment>
<evidence type="ECO:0000256" key="1">
    <source>
        <dbReference type="ARBA" id="ARBA00004123"/>
    </source>
</evidence>
<evidence type="ECO:0000256" key="5">
    <source>
        <dbReference type="PROSITE-ProRule" id="PRU00108"/>
    </source>
</evidence>
<dbReference type="SUPFAM" id="SSF46689">
    <property type="entry name" value="Homeodomain-like"/>
    <property type="match status" value="1"/>
</dbReference>
<dbReference type="InterPro" id="IPR017970">
    <property type="entry name" value="Homeobox_CS"/>
</dbReference>
<evidence type="ECO:0000256" key="3">
    <source>
        <dbReference type="ARBA" id="ARBA00023155"/>
    </source>
</evidence>
<evidence type="ECO:0000256" key="2">
    <source>
        <dbReference type="ARBA" id="ARBA00023125"/>
    </source>
</evidence>
<keyword evidence="4 5" id="KW-0539">Nucleus</keyword>
<dbReference type="GO" id="GO:0005634">
    <property type="term" value="C:nucleus"/>
    <property type="evidence" value="ECO:0007669"/>
    <property type="project" value="UniProtKB-SubCell"/>
</dbReference>
<dbReference type="PRINTS" id="PR00024">
    <property type="entry name" value="HOMEOBOX"/>
</dbReference>
<dbReference type="InterPro" id="IPR001356">
    <property type="entry name" value="HD"/>
</dbReference>
<keyword evidence="9" id="KW-1185">Reference proteome</keyword>
<dbReference type="Gene3D" id="1.10.10.60">
    <property type="entry name" value="Homeodomain-like"/>
    <property type="match status" value="1"/>
</dbReference>
<name>A0ABD3VRV7_SINWO</name>
<dbReference type="Proteomes" id="UP001634394">
    <property type="component" value="Unassembled WGS sequence"/>
</dbReference>
<keyword evidence="2 5" id="KW-0238">DNA-binding</keyword>
<dbReference type="InterPro" id="IPR020479">
    <property type="entry name" value="HD_metazoa"/>
</dbReference>
<protein>
    <recommendedName>
        <fullName evidence="7">Homeobox domain-containing protein</fullName>
    </recommendedName>
</protein>
<organism evidence="8 9">
    <name type="scientific">Sinanodonta woodiana</name>
    <name type="common">Chinese pond mussel</name>
    <name type="synonym">Anodonta woodiana</name>
    <dbReference type="NCBI Taxonomy" id="1069815"/>
    <lineage>
        <taxon>Eukaryota</taxon>
        <taxon>Metazoa</taxon>
        <taxon>Spiralia</taxon>
        <taxon>Lophotrochozoa</taxon>
        <taxon>Mollusca</taxon>
        <taxon>Bivalvia</taxon>
        <taxon>Autobranchia</taxon>
        <taxon>Heteroconchia</taxon>
        <taxon>Palaeoheterodonta</taxon>
        <taxon>Unionida</taxon>
        <taxon>Unionoidea</taxon>
        <taxon>Unionidae</taxon>
        <taxon>Unioninae</taxon>
        <taxon>Sinanodonta</taxon>
    </lineage>
</organism>
<gene>
    <name evidence="8" type="ORF">ACJMK2_005513</name>
</gene>
<evidence type="ECO:0000313" key="9">
    <source>
        <dbReference type="Proteomes" id="UP001634394"/>
    </source>
</evidence>
<reference evidence="8 9" key="1">
    <citation type="submission" date="2024-11" db="EMBL/GenBank/DDBJ databases">
        <title>Chromosome-level genome assembly of the freshwater bivalve Anodonta woodiana.</title>
        <authorList>
            <person name="Chen X."/>
        </authorList>
    </citation>
    <scope>NUCLEOTIDE SEQUENCE [LARGE SCALE GENOMIC DNA]</scope>
    <source>
        <strain evidence="8">MN2024</strain>
        <tissue evidence="8">Gills</tissue>
    </source>
</reference>
<evidence type="ECO:0000256" key="6">
    <source>
        <dbReference type="RuleBase" id="RU000682"/>
    </source>
</evidence>
<accession>A0ABD3VRV7</accession>
<dbReference type="GO" id="GO:0003677">
    <property type="term" value="F:DNA binding"/>
    <property type="evidence" value="ECO:0007669"/>
    <property type="project" value="UniProtKB-UniRule"/>
</dbReference>
<dbReference type="AlphaFoldDB" id="A0ABD3VRV7"/>
<dbReference type="PANTHER" id="PTHR24339:SF28">
    <property type="entry name" value="E5-RELATED"/>
    <property type="match status" value="1"/>
</dbReference>
<sequence>MVSVLPSFRKVSGFDIDSLLGNGNFVDVETSLTSSGLPGESQSSSMDDPFLTEGFSSTNSHGHANPRHMDYYLSCYDSTSQHDQFIQRMRQYEMAVNSPHGTSLLRTGGFGPLSQPTWSILNPGEFRHPSMTLSEHTNKISPRFMDFESLNGNYSPLSTFYSAAVNHTTSASRAEPVSSFSWPANRGSGYFSARCPVNPETGLYFHPFRKVKRMRTAFSPSQLLRLEHAFERNHYLVGQERKDLATNLNLTEIQVKVWFQNRRTKHKRVQVEEEMTKSLTMRLQEDVQQKGNNP</sequence>
<dbReference type="SMART" id="SM00389">
    <property type="entry name" value="HOX"/>
    <property type="match status" value="1"/>
</dbReference>
<dbReference type="InterPro" id="IPR050877">
    <property type="entry name" value="EMX-VAX-Noto_Homeobox_TFs"/>
</dbReference>
<comment type="caution">
    <text evidence="8">The sequence shown here is derived from an EMBL/GenBank/DDBJ whole genome shotgun (WGS) entry which is preliminary data.</text>
</comment>
<dbReference type="PANTHER" id="PTHR24339">
    <property type="entry name" value="HOMEOBOX PROTEIN EMX-RELATED"/>
    <property type="match status" value="1"/>
</dbReference>
<dbReference type="EMBL" id="JBJQND010000010">
    <property type="protein sequence ID" value="KAL3863778.1"/>
    <property type="molecule type" value="Genomic_DNA"/>
</dbReference>
<keyword evidence="3 5" id="KW-0371">Homeobox</keyword>
<dbReference type="PROSITE" id="PS50071">
    <property type="entry name" value="HOMEOBOX_2"/>
    <property type="match status" value="1"/>
</dbReference>
<evidence type="ECO:0000256" key="4">
    <source>
        <dbReference type="ARBA" id="ARBA00023242"/>
    </source>
</evidence>
<feature type="domain" description="Homeobox" evidence="7">
    <location>
        <begin position="209"/>
        <end position="269"/>
    </location>
</feature>
<evidence type="ECO:0000259" key="7">
    <source>
        <dbReference type="PROSITE" id="PS50071"/>
    </source>
</evidence>